<accession>A0ABX1TAV5</accession>
<sequence>MNSSTKPPDHGYFPAIVCVECDSPIDALVALCIPRHEATDLVAASWVGSESPCLVAVLDGGRPVVVLPTPEGRWAACNAFLNDLCATHQEADRRLARLLKRHRHGYVACLRQADLLAADARSESLD</sequence>
<gene>
    <name evidence="1" type="ORF">E4Q08_16890</name>
</gene>
<protein>
    <submittedName>
        <fullName evidence="1">Uncharacterized protein</fullName>
    </submittedName>
</protein>
<comment type="caution">
    <text evidence="1">The sequence shown here is derived from an EMBL/GenBank/DDBJ whole genome shotgun (WGS) entry which is preliminary data.</text>
</comment>
<evidence type="ECO:0000313" key="1">
    <source>
        <dbReference type="EMBL" id="NMQ06802.1"/>
    </source>
</evidence>
<name>A0ABX1TAV5_9PROT</name>
<evidence type="ECO:0000313" key="2">
    <source>
        <dbReference type="Proteomes" id="UP000886469"/>
    </source>
</evidence>
<dbReference type="EMBL" id="SPMX01000055">
    <property type="protein sequence ID" value="NMQ06802.1"/>
    <property type="molecule type" value="Genomic_DNA"/>
</dbReference>
<reference evidence="1" key="1">
    <citation type="submission" date="2019-03" db="EMBL/GenBank/DDBJ databases">
        <title>Metabolic reconstructions from genomes of highly enriched 'Candidatus Accumulibacter' and 'Candidatus Competibacter' bioreactor populations.</title>
        <authorList>
            <person name="Annavajhala M.K."/>
            <person name="Welles L."/>
            <person name="Abbas B."/>
            <person name="Sorokin D."/>
            <person name="Park H."/>
            <person name="Van Loosdrecht M."/>
            <person name="Chandran K."/>
        </authorList>
    </citation>
    <scope>NUCLEOTIDE SEQUENCE</scope>
    <source>
        <strain evidence="1">SBR_L</strain>
    </source>
</reference>
<organism evidence="1 2">
    <name type="scientific">Candidatus Accumulibacter contiguus</name>
    <dbReference type="NCBI Taxonomy" id="2954381"/>
    <lineage>
        <taxon>Bacteria</taxon>
        <taxon>Pseudomonadati</taxon>
        <taxon>Pseudomonadota</taxon>
        <taxon>Betaproteobacteria</taxon>
        <taxon>Candidatus Accumulibacter</taxon>
    </lineage>
</organism>
<keyword evidence="2" id="KW-1185">Reference proteome</keyword>
<proteinExistence type="predicted"/>
<dbReference type="RefSeq" id="WP_169071239.1">
    <property type="nucleotide sequence ID" value="NZ_JAZKUC010000001.1"/>
</dbReference>
<dbReference type="Proteomes" id="UP000886469">
    <property type="component" value="Unassembled WGS sequence"/>
</dbReference>